<keyword evidence="8" id="KW-0503">Monooxygenase</keyword>
<dbReference type="CDD" id="cd21175">
    <property type="entry name" value="LPMO_AA9"/>
    <property type="match status" value="1"/>
</dbReference>
<comment type="cofactor">
    <cofactor evidence="1">
        <name>Cu(2+)</name>
        <dbReference type="ChEBI" id="CHEBI:29036"/>
    </cofactor>
</comment>
<dbReference type="GO" id="GO:0030245">
    <property type="term" value="P:cellulose catabolic process"/>
    <property type="evidence" value="ECO:0007669"/>
    <property type="project" value="UniProtKB-KW"/>
</dbReference>
<dbReference type="EC" id="1.14.99.56" evidence="14"/>
<comment type="catalytic activity">
    <reaction evidence="13">
        <text>[(1-&gt;4)-beta-D-glucosyl]n+m + reduced acceptor + O2 = 4-dehydro-beta-D-glucosyl-[(1-&gt;4)-beta-D-glucosyl]n-1 + [(1-&gt;4)-beta-D-glucosyl]m + acceptor + H2O.</text>
        <dbReference type="EC" id="1.14.99.56"/>
    </reaction>
</comment>
<evidence type="ECO:0000313" key="18">
    <source>
        <dbReference type="Proteomes" id="UP000750522"/>
    </source>
</evidence>
<keyword evidence="11" id="KW-0624">Polysaccharide degradation</keyword>
<name>A0A9P5KRW8_GEOCN</name>
<feature type="chain" id="PRO_5040125315" description="lytic cellulose monooxygenase (C4-dehydrogenating)" evidence="15">
    <location>
        <begin position="22"/>
        <end position="321"/>
    </location>
</feature>
<reference evidence="17" key="2">
    <citation type="submission" date="2020-01" db="EMBL/GenBank/DDBJ databases">
        <authorList>
            <person name="Perkins V."/>
            <person name="Lessard M.-H."/>
            <person name="Dugat-Bony E."/>
            <person name="Frenette M."/>
            <person name="Labrie S."/>
        </authorList>
    </citation>
    <scope>NUCLEOTIDE SEQUENCE</scope>
    <source>
        <strain evidence="17">LMA-70</strain>
    </source>
</reference>
<comment type="subcellular location">
    <subcellularLocation>
        <location evidence="2">Secreted</location>
    </subcellularLocation>
</comment>
<dbReference type="Pfam" id="PF03443">
    <property type="entry name" value="AA9"/>
    <property type="match status" value="1"/>
</dbReference>
<evidence type="ECO:0000256" key="5">
    <source>
        <dbReference type="ARBA" id="ARBA00023001"/>
    </source>
</evidence>
<dbReference type="GO" id="GO:0005576">
    <property type="term" value="C:extracellular region"/>
    <property type="evidence" value="ECO:0007669"/>
    <property type="project" value="UniProtKB-SubCell"/>
</dbReference>
<evidence type="ECO:0000256" key="9">
    <source>
        <dbReference type="ARBA" id="ARBA00023157"/>
    </source>
</evidence>
<reference evidence="17" key="1">
    <citation type="journal article" date="2020" name="Front. Microbiol.">
        <title>Phenotypic and Genetic Characterization of the Cheese Ripening Yeast Geotrichum candidum.</title>
        <authorList>
            <person name="Perkins V."/>
            <person name="Vignola S."/>
            <person name="Lessard M.H."/>
            <person name="Plante P.L."/>
            <person name="Corbeil J."/>
            <person name="Dugat-Bony E."/>
            <person name="Frenette M."/>
            <person name="Labrie S."/>
        </authorList>
    </citation>
    <scope>NUCLEOTIDE SEQUENCE</scope>
    <source>
        <strain evidence="17">LMA-70</strain>
    </source>
</reference>
<gene>
    <name evidence="17" type="ORF">DV451_005186</name>
</gene>
<evidence type="ECO:0000259" key="16">
    <source>
        <dbReference type="Pfam" id="PF03443"/>
    </source>
</evidence>
<keyword evidence="15" id="KW-0732">Signal</keyword>
<dbReference type="InterPro" id="IPR049892">
    <property type="entry name" value="AA9"/>
</dbReference>
<keyword evidence="7" id="KW-0186">Copper</keyword>
<dbReference type="PANTHER" id="PTHR33353:SF6">
    <property type="entry name" value="ENDOGLUCANASE IV"/>
    <property type="match status" value="1"/>
</dbReference>
<keyword evidence="5" id="KW-0136">Cellulose degradation</keyword>
<evidence type="ECO:0000256" key="4">
    <source>
        <dbReference type="ARBA" id="ARBA00022723"/>
    </source>
</evidence>
<dbReference type="PANTHER" id="PTHR33353">
    <property type="entry name" value="PUTATIVE (AFU_ORTHOLOGUE AFUA_1G12560)-RELATED"/>
    <property type="match status" value="1"/>
</dbReference>
<dbReference type="InterPro" id="IPR005103">
    <property type="entry name" value="AA9_LPMO"/>
</dbReference>
<evidence type="ECO:0000256" key="15">
    <source>
        <dbReference type="SAM" id="SignalP"/>
    </source>
</evidence>
<comment type="caution">
    <text evidence="17">The sequence shown here is derived from an EMBL/GenBank/DDBJ whole genome shotgun (WGS) entry which is preliminary data.</text>
</comment>
<evidence type="ECO:0000256" key="6">
    <source>
        <dbReference type="ARBA" id="ARBA00023002"/>
    </source>
</evidence>
<dbReference type="EMBL" id="QQZK01000375">
    <property type="protein sequence ID" value="KAF5092996.1"/>
    <property type="molecule type" value="Genomic_DNA"/>
</dbReference>
<evidence type="ECO:0000256" key="10">
    <source>
        <dbReference type="ARBA" id="ARBA00023277"/>
    </source>
</evidence>
<feature type="domain" description="Auxiliary Activity family 9 catalytic" evidence="16">
    <location>
        <begin position="22"/>
        <end position="231"/>
    </location>
</feature>
<dbReference type="Proteomes" id="UP000750522">
    <property type="component" value="Unassembled WGS sequence"/>
</dbReference>
<evidence type="ECO:0000256" key="11">
    <source>
        <dbReference type="ARBA" id="ARBA00023326"/>
    </source>
</evidence>
<feature type="signal peptide" evidence="15">
    <location>
        <begin position="1"/>
        <end position="21"/>
    </location>
</feature>
<keyword evidence="4" id="KW-0479">Metal-binding</keyword>
<accession>A0A9P5KRW8</accession>
<evidence type="ECO:0000256" key="14">
    <source>
        <dbReference type="ARBA" id="ARBA00047174"/>
    </source>
</evidence>
<keyword evidence="6" id="KW-0560">Oxidoreductase</keyword>
<keyword evidence="10" id="KW-0119">Carbohydrate metabolism</keyword>
<evidence type="ECO:0000256" key="7">
    <source>
        <dbReference type="ARBA" id="ARBA00023008"/>
    </source>
</evidence>
<sequence length="321" mass="34683">MRSTIVATFAAGLVVASLVAAHGIVTDIEIDGEWYTSSLVFEDPYKIPIPERITWSFFGSGNSPVADFTTRDIVCNENASAAALVAEVDAGAEITFYWGTWPESHKGPVMTYLANCGSDCRTVDPAALFYFKIDHAGLEDGEWISDQIIANNLSYTITIPEDIAPGNYLIRHELLALHLASDELGAQFYPMCANLRISGSGIINPTGVKFPGAYKMDDPGILVNIYNDIDTYTIPGPPPYNSDNEFSDDDFESVAEISAASVSVFNSSDFIAFTLTKSYPALASAYTEPSTSDFKLKKSFSLSSVSVPEGSSDNFDCNVNG</sequence>
<protein>
    <recommendedName>
        <fullName evidence="14">lytic cellulose monooxygenase (C4-dehydrogenating)</fullName>
        <ecNumber evidence="14">1.14.99.56</ecNumber>
    </recommendedName>
</protein>
<evidence type="ECO:0000256" key="12">
    <source>
        <dbReference type="ARBA" id="ARBA00044502"/>
    </source>
</evidence>
<evidence type="ECO:0000256" key="13">
    <source>
        <dbReference type="ARBA" id="ARBA00045077"/>
    </source>
</evidence>
<evidence type="ECO:0000313" key="17">
    <source>
        <dbReference type="EMBL" id="KAF5092996.1"/>
    </source>
</evidence>
<keyword evidence="9" id="KW-1015">Disulfide bond</keyword>
<evidence type="ECO:0000256" key="8">
    <source>
        <dbReference type="ARBA" id="ARBA00023033"/>
    </source>
</evidence>
<organism evidence="17 18">
    <name type="scientific">Geotrichum candidum</name>
    <name type="common">Oospora lactis</name>
    <name type="synonym">Dipodascus geotrichum</name>
    <dbReference type="NCBI Taxonomy" id="1173061"/>
    <lineage>
        <taxon>Eukaryota</taxon>
        <taxon>Fungi</taxon>
        <taxon>Dikarya</taxon>
        <taxon>Ascomycota</taxon>
        <taxon>Saccharomycotina</taxon>
        <taxon>Dipodascomycetes</taxon>
        <taxon>Dipodascales</taxon>
        <taxon>Dipodascaceae</taxon>
        <taxon>Geotrichum</taxon>
    </lineage>
</organism>
<dbReference type="GO" id="GO:0046872">
    <property type="term" value="F:metal ion binding"/>
    <property type="evidence" value="ECO:0007669"/>
    <property type="project" value="UniProtKB-KW"/>
</dbReference>
<keyword evidence="3" id="KW-0964">Secreted</keyword>
<proteinExistence type="inferred from homology"/>
<comment type="similarity">
    <text evidence="12">Belongs to the polysaccharide monooxygenase AA9 family.</text>
</comment>
<dbReference type="GO" id="GO:0004497">
    <property type="term" value="F:monooxygenase activity"/>
    <property type="evidence" value="ECO:0007669"/>
    <property type="project" value="UniProtKB-KW"/>
</dbReference>
<dbReference type="Gene3D" id="2.70.50.70">
    <property type="match status" value="1"/>
</dbReference>
<evidence type="ECO:0000256" key="1">
    <source>
        <dbReference type="ARBA" id="ARBA00001973"/>
    </source>
</evidence>
<evidence type="ECO:0000256" key="3">
    <source>
        <dbReference type="ARBA" id="ARBA00022525"/>
    </source>
</evidence>
<dbReference type="AlphaFoldDB" id="A0A9P5KRW8"/>
<evidence type="ECO:0000256" key="2">
    <source>
        <dbReference type="ARBA" id="ARBA00004613"/>
    </source>
</evidence>